<sequence>MPATFDQHVNEALDLIAPARRQVNAGRPARTAGAPQHRRPRLVLVRRPAPHEGSEQ</sequence>
<dbReference type="RefSeq" id="WP_190149026.1">
    <property type="nucleotide sequence ID" value="NZ_BMTL01000007.1"/>
</dbReference>
<accession>A0A918FTV5</accession>
<comment type="caution">
    <text evidence="2">The sequence shown here is derived from an EMBL/GenBank/DDBJ whole genome shotgun (WGS) entry which is preliminary data.</text>
</comment>
<reference evidence="2" key="1">
    <citation type="journal article" date="2014" name="Int. J. Syst. Evol. Microbiol.">
        <title>Complete genome sequence of Corynebacterium casei LMG S-19264T (=DSM 44701T), isolated from a smear-ripened cheese.</title>
        <authorList>
            <consortium name="US DOE Joint Genome Institute (JGI-PGF)"/>
            <person name="Walter F."/>
            <person name="Albersmeier A."/>
            <person name="Kalinowski J."/>
            <person name="Ruckert C."/>
        </authorList>
    </citation>
    <scope>NUCLEOTIDE SEQUENCE</scope>
    <source>
        <strain evidence="2">JCM 4386</strain>
    </source>
</reference>
<dbReference type="Proteomes" id="UP000606194">
    <property type="component" value="Unassembled WGS sequence"/>
</dbReference>
<gene>
    <name evidence="2" type="ORF">GCM10010269_21990</name>
</gene>
<evidence type="ECO:0000313" key="3">
    <source>
        <dbReference type="Proteomes" id="UP000606194"/>
    </source>
</evidence>
<name>A0A918FTV5_9ACTN</name>
<reference evidence="2" key="2">
    <citation type="submission" date="2020-09" db="EMBL/GenBank/DDBJ databases">
        <authorList>
            <person name="Sun Q."/>
            <person name="Ohkuma M."/>
        </authorList>
    </citation>
    <scope>NUCLEOTIDE SEQUENCE</scope>
    <source>
        <strain evidence="2">JCM 4386</strain>
    </source>
</reference>
<feature type="region of interest" description="Disordered" evidence="1">
    <location>
        <begin position="23"/>
        <end position="56"/>
    </location>
</feature>
<dbReference type="EMBL" id="BMTL01000007">
    <property type="protein sequence ID" value="GGR82439.1"/>
    <property type="molecule type" value="Genomic_DNA"/>
</dbReference>
<protein>
    <submittedName>
        <fullName evidence="2">Uncharacterized protein</fullName>
    </submittedName>
</protein>
<dbReference type="AlphaFoldDB" id="A0A918FTV5"/>
<evidence type="ECO:0000256" key="1">
    <source>
        <dbReference type="SAM" id="MobiDB-lite"/>
    </source>
</evidence>
<organism evidence="2 3">
    <name type="scientific">Streptomyces humidus</name>
    <dbReference type="NCBI Taxonomy" id="52259"/>
    <lineage>
        <taxon>Bacteria</taxon>
        <taxon>Bacillati</taxon>
        <taxon>Actinomycetota</taxon>
        <taxon>Actinomycetes</taxon>
        <taxon>Kitasatosporales</taxon>
        <taxon>Streptomycetaceae</taxon>
        <taxon>Streptomyces</taxon>
    </lineage>
</organism>
<keyword evidence="3" id="KW-1185">Reference proteome</keyword>
<evidence type="ECO:0000313" key="2">
    <source>
        <dbReference type="EMBL" id="GGR82439.1"/>
    </source>
</evidence>
<proteinExistence type="predicted"/>